<dbReference type="Gene3D" id="1.10.3470.10">
    <property type="entry name" value="ABC transporter involved in vitamin B12 uptake, BtuC"/>
    <property type="match status" value="1"/>
</dbReference>
<reference evidence="9 12" key="2">
    <citation type="submission" date="2020-12" db="EMBL/GenBank/DDBJ databases">
        <title>FDA dAtabase for Regulatory Grade micrObial Sequences (FDA-ARGOS): Supporting development and validation of Infectious Disease Dx tests.</title>
        <authorList>
            <person name="Nelson B."/>
            <person name="Plummer A."/>
            <person name="Tallon L."/>
            <person name="Sadzewicz L."/>
            <person name="Zhao X."/>
            <person name="Boylan J."/>
            <person name="Ott S."/>
            <person name="Bowen H."/>
            <person name="Vavikolanu K."/>
            <person name="Mehta A."/>
            <person name="Aluvathingal J."/>
            <person name="Nadendla S."/>
            <person name="Myers T."/>
            <person name="Yan Y."/>
            <person name="Sichtig H."/>
        </authorList>
    </citation>
    <scope>NUCLEOTIDE SEQUENCE [LARGE SCALE GENOMIC DNA]</scope>
    <source>
        <strain evidence="9 12">FDAARGOS_923</strain>
    </source>
</reference>
<feature type="transmembrane region" description="Helical" evidence="8">
    <location>
        <begin position="151"/>
        <end position="173"/>
    </location>
</feature>
<evidence type="ECO:0000313" key="11">
    <source>
        <dbReference type="Proteomes" id="UP000435910"/>
    </source>
</evidence>
<evidence type="ECO:0000256" key="8">
    <source>
        <dbReference type="SAM" id="Phobius"/>
    </source>
</evidence>
<dbReference type="EMBL" id="CP065647">
    <property type="protein sequence ID" value="QPR74160.1"/>
    <property type="molecule type" value="Genomic_DNA"/>
</dbReference>
<evidence type="ECO:0000313" key="12">
    <source>
        <dbReference type="Proteomes" id="UP000595038"/>
    </source>
</evidence>
<dbReference type="Pfam" id="PF01032">
    <property type="entry name" value="FecCD"/>
    <property type="match status" value="1"/>
</dbReference>
<dbReference type="GO" id="GO:0033214">
    <property type="term" value="P:siderophore-iron import into cell"/>
    <property type="evidence" value="ECO:0007669"/>
    <property type="project" value="TreeGrafter"/>
</dbReference>
<dbReference type="SUPFAM" id="SSF81345">
    <property type="entry name" value="ABC transporter involved in vitamin B12 uptake, BtuC"/>
    <property type="match status" value="1"/>
</dbReference>
<feature type="transmembrane region" description="Helical" evidence="8">
    <location>
        <begin position="193"/>
        <end position="214"/>
    </location>
</feature>
<organism evidence="10 11">
    <name type="scientific">Bacillus licheniformis</name>
    <dbReference type="NCBI Taxonomy" id="1402"/>
    <lineage>
        <taxon>Bacteria</taxon>
        <taxon>Bacillati</taxon>
        <taxon>Bacillota</taxon>
        <taxon>Bacilli</taxon>
        <taxon>Bacillales</taxon>
        <taxon>Bacillaceae</taxon>
        <taxon>Bacillus</taxon>
    </lineage>
</organism>
<feature type="transmembrane region" description="Helical" evidence="8">
    <location>
        <begin position="64"/>
        <end position="81"/>
    </location>
</feature>
<name>A0A415J7A9_BACLI</name>
<protein>
    <submittedName>
        <fullName evidence="9">Iron ABC transporter permease</fullName>
    </submittedName>
    <submittedName>
        <fullName evidence="10">Putative siderophore transport system permease protein YfiZ</fullName>
    </submittedName>
</protein>
<keyword evidence="5 8" id="KW-0812">Transmembrane</keyword>
<dbReference type="EMBL" id="NILC01000010">
    <property type="protein sequence ID" value="TWL31719.1"/>
    <property type="molecule type" value="Genomic_DNA"/>
</dbReference>
<feature type="transmembrane region" description="Helical" evidence="8">
    <location>
        <begin position="281"/>
        <end position="303"/>
    </location>
</feature>
<proteinExistence type="inferred from homology"/>
<keyword evidence="7 8" id="KW-0472">Membrane</keyword>
<evidence type="ECO:0000256" key="5">
    <source>
        <dbReference type="ARBA" id="ARBA00022692"/>
    </source>
</evidence>
<feature type="transmembrane region" description="Helical" evidence="8">
    <location>
        <begin position="93"/>
        <end position="113"/>
    </location>
</feature>
<keyword evidence="6 8" id="KW-1133">Transmembrane helix</keyword>
<dbReference type="Proteomes" id="UP000595038">
    <property type="component" value="Chromosome"/>
</dbReference>
<dbReference type="Proteomes" id="UP000435910">
    <property type="component" value="Unassembled WGS sequence"/>
</dbReference>
<evidence type="ECO:0000256" key="7">
    <source>
        <dbReference type="ARBA" id="ARBA00023136"/>
    </source>
</evidence>
<dbReference type="FunFam" id="1.10.3470.10:FF:000001">
    <property type="entry name" value="Vitamin B12 ABC transporter permease BtuC"/>
    <property type="match status" value="1"/>
</dbReference>
<comment type="subcellular location">
    <subcellularLocation>
        <location evidence="1">Cell membrane</location>
        <topology evidence="1">Multi-pass membrane protein</topology>
    </subcellularLocation>
</comment>
<feature type="transmembrane region" description="Helical" evidence="8">
    <location>
        <begin position="309"/>
        <end position="327"/>
    </location>
</feature>
<accession>A0A415J7A9</accession>
<evidence type="ECO:0000256" key="6">
    <source>
        <dbReference type="ARBA" id="ARBA00022989"/>
    </source>
</evidence>
<keyword evidence="4" id="KW-1003">Cell membrane</keyword>
<dbReference type="PANTHER" id="PTHR30472:SF65">
    <property type="entry name" value="SIDEROPHORE TRANSPORT SYSTEM PERMEASE PROTEIN YFIZ-RELATED"/>
    <property type="match status" value="1"/>
</dbReference>
<dbReference type="InterPro" id="IPR000522">
    <property type="entry name" value="ABC_transptr_permease_BtuC"/>
</dbReference>
<gene>
    <name evidence="10" type="ORF">CHCC16736_0887</name>
    <name evidence="9" type="ORF">I6G80_07820</name>
</gene>
<dbReference type="GO" id="GO:0005886">
    <property type="term" value="C:plasma membrane"/>
    <property type="evidence" value="ECO:0007669"/>
    <property type="project" value="UniProtKB-SubCell"/>
</dbReference>
<evidence type="ECO:0000256" key="4">
    <source>
        <dbReference type="ARBA" id="ARBA00022475"/>
    </source>
</evidence>
<evidence type="ECO:0000256" key="1">
    <source>
        <dbReference type="ARBA" id="ARBA00004651"/>
    </source>
</evidence>
<reference evidence="10 11" key="1">
    <citation type="submission" date="2019-06" db="EMBL/GenBank/DDBJ databases">
        <title>Genome sequence analysis of &gt;100 Bacillus licheniformis strains suggests intrinsic resistance to this species.</title>
        <authorList>
            <person name="Wels M."/>
            <person name="Siezen R.J."/>
            <person name="Johansen E."/>
            <person name="Stuer-Lauridsen B."/>
            <person name="Bjerre K."/>
            <person name="Nielsen B.K.K."/>
        </authorList>
    </citation>
    <scope>NUCLEOTIDE SEQUENCE [LARGE SCALE GENOMIC DNA]</scope>
    <source>
        <strain evidence="10 11">BAC-16736</strain>
    </source>
</reference>
<dbReference type="PANTHER" id="PTHR30472">
    <property type="entry name" value="FERRIC ENTEROBACTIN TRANSPORT SYSTEM PERMEASE PROTEIN"/>
    <property type="match status" value="1"/>
</dbReference>
<dbReference type="CDD" id="cd06550">
    <property type="entry name" value="TM_ABC_iron-siderophores_like"/>
    <property type="match status" value="1"/>
</dbReference>
<evidence type="ECO:0000313" key="9">
    <source>
        <dbReference type="EMBL" id="QPR74160.1"/>
    </source>
</evidence>
<sequence>MLLRTNKYRTIALLSFILVLAAAVCASIVYGYTNTSWSMAYKAFTDFSGSNEHLVIKNVRLPRALIAATVGASLGVAGALMQAMTKNPLASPGIFGVNAGAGFFVVGALFFFHVSSLQAIAWISFFGAAFAALVVYFVGSLGREGLTPVKLTLAGAAMSALFSSLTQGMLSVNEAALEQALFWLAGSVQGRDLSLLVSVLPYIVPAFIISFLLGSKINVLTMGEEVAKSLGQKTWLIKALMAVSIVLLAGGSVAVAGPIGFIGIVIPHFAKFIVGHDHRWVLPYCAVLGAILLVTADIGARYLIMPEEVPVGVMTAIIGTPIFVYIARRGFQK</sequence>
<keyword evidence="3" id="KW-0813">Transport</keyword>
<dbReference type="InterPro" id="IPR037294">
    <property type="entry name" value="ABC_BtuC-like"/>
</dbReference>
<comment type="similarity">
    <text evidence="2">Belongs to the binding-protein-dependent transport system permease family. FecCD subfamily.</text>
</comment>
<dbReference type="GO" id="GO:0022857">
    <property type="term" value="F:transmembrane transporter activity"/>
    <property type="evidence" value="ECO:0007669"/>
    <property type="project" value="InterPro"/>
</dbReference>
<dbReference type="RefSeq" id="WP_003185088.1">
    <property type="nucleotide sequence ID" value="NZ_BOQU01000006.1"/>
</dbReference>
<evidence type="ECO:0000256" key="3">
    <source>
        <dbReference type="ARBA" id="ARBA00022448"/>
    </source>
</evidence>
<evidence type="ECO:0000313" key="10">
    <source>
        <dbReference type="EMBL" id="TWL31719.1"/>
    </source>
</evidence>
<evidence type="ECO:0000256" key="2">
    <source>
        <dbReference type="ARBA" id="ARBA00007935"/>
    </source>
</evidence>
<feature type="transmembrane region" description="Helical" evidence="8">
    <location>
        <begin position="119"/>
        <end position="139"/>
    </location>
</feature>
<dbReference type="AlphaFoldDB" id="A0A415J7A9"/>